<proteinExistence type="predicted"/>
<dbReference type="EMBL" id="KR029601">
    <property type="protein sequence ID" value="AKH48169.1"/>
    <property type="molecule type" value="Genomic_DNA"/>
</dbReference>
<reference evidence="2" key="2">
    <citation type="submission" date="2015-03" db="EMBL/GenBank/DDBJ databases">
        <authorList>
            <person name="Chow C.-E.T."/>
            <person name="Winget D.M."/>
            <person name="White R.A.III."/>
            <person name="Hallam S.J."/>
            <person name="Suttle C.A."/>
        </authorList>
    </citation>
    <scope>NUCLEOTIDE SEQUENCE</scope>
    <source>
        <strain evidence="2">Oxic1_6</strain>
    </source>
</reference>
<feature type="region of interest" description="Disordered" evidence="1">
    <location>
        <begin position="28"/>
        <end position="54"/>
    </location>
</feature>
<name>A0A0F7L6I8_9VIRU</name>
<protein>
    <submittedName>
        <fullName evidence="2">Uncharacterized protein</fullName>
    </submittedName>
</protein>
<evidence type="ECO:0000256" key="1">
    <source>
        <dbReference type="SAM" id="MobiDB-lite"/>
    </source>
</evidence>
<evidence type="ECO:0000313" key="2">
    <source>
        <dbReference type="EMBL" id="AKH48169.1"/>
    </source>
</evidence>
<accession>A0A0F7L6I8</accession>
<feature type="compositionally biased region" description="Low complexity" evidence="1">
    <location>
        <begin position="30"/>
        <end position="46"/>
    </location>
</feature>
<sequence length="82" mass="8821">MLVLAYPSAQAISCTRAHSSAFIPTRRVRLSSTGGRPRGRPCGSGSPAPPHSGHVKTPLYLWSHSMQARWVIRHPAAPGLQP</sequence>
<reference evidence="2" key="1">
    <citation type="journal article" date="2015" name="Front. Microbiol.">
        <title>Combining genomic sequencing methods to explore viral diversity and reveal potential virus-host interactions.</title>
        <authorList>
            <person name="Chow C.E."/>
            <person name="Winget D.M."/>
            <person name="White R.A.III."/>
            <person name="Hallam S.J."/>
            <person name="Suttle C.A."/>
        </authorList>
    </citation>
    <scope>NUCLEOTIDE SEQUENCE</scope>
    <source>
        <strain evidence="2">Oxic1_6</strain>
    </source>
</reference>
<organism evidence="2">
    <name type="scientific">uncultured marine virus</name>
    <dbReference type="NCBI Taxonomy" id="186617"/>
    <lineage>
        <taxon>Viruses</taxon>
        <taxon>environmental samples</taxon>
    </lineage>
</organism>